<evidence type="ECO:0000256" key="2">
    <source>
        <dbReference type="ARBA" id="ARBA00022729"/>
    </source>
</evidence>
<dbReference type="OMA" id="DMAYLLH"/>
<name>A0A7M7PDS4_STRPU</name>
<evidence type="ECO:0000256" key="3">
    <source>
        <dbReference type="ARBA" id="ARBA00022737"/>
    </source>
</evidence>
<evidence type="ECO:0000256" key="1">
    <source>
        <dbReference type="ARBA" id="ARBA00022614"/>
    </source>
</evidence>
<evidence type="ECO:0000313" key="4">
    <source>
        <dbReference type="EnsemblMetazoa" id="XP_030849755"/>
    </source>
</evidence>
<dbReference type="InterPro" id="IPR032675">
    <property type="entry name" value="LRR_dom_sf"/>
</dbReference>
<dbReference type="OrthoDB" id="2013775at2759"/>
<dbReference type="AlphaFoldDB" id="A0A7M7PDS4"/>
<protein>
    <submittedName>
        <fullName evidence="4">Uncharacterized protein</fullName>
    </submittedName>
</protein>
<dbReference type="Pfam" id="PF00560">
    <property type="entry name" value="LRR_1"/>
    <property type="match status" value="1"/>
</dbReference>
<organism evidence="4 5">
    <name type="scientific">Strongylocentrotus purpuratus</name>
    <name type="common">Purple sea urchin</name>
    <dbReference type="NCBI Taxonomy" id="7668"/>
    <lineage>
        <taxon>Eukaryota</taxon>
        <taxon>Metazoa</taxon>
        <taxon>Echinodermata</taxon>
        <taxon>Eleutherozoa</taxon>
        <taxon>Echinozoa</taxon>
        <taxon>Echinoidea</taxon>
        <taxon>Euechinoidea</taxon>
        <taxon>Echinacea</taxon>
        <taxon>Camarodonta</taxon>
        <taxon>Echinidea</taxon>
        <taxon>Strongylocentrotidae</taxon>
        <taxon>Strongylocentrotus</taxon>
    </lineage>
</organism>
<dbReference type="SUPFAM" id="SSF52058">
    <property type="entry name" value="L domain-like"/>
    <property type="match status" value="1"/>
</dbReference>
<keyword evidence="2" id="KW-0732">Signal</keyword>
<accession>A0A7M7PDS4</accession>
<dbReference type="GeneID" id="115927711"/>
<dbReference type="Gene3D" id="3.80.10.10">
    <property type="entry name" value="Ribonuclease Inhibitor"/>
    <property type="match status" value="1"/>
</dbReference>
<dbReference type="PANTHER" id="PTHR24373">
    <property type="entry name" value="SLIT RELATED LEUCINE-RICH REPEAT NEURONAL PROTEIN"/>
    <property type="match status" value="1"/>
</dbReference>
<dbReference type="Proteomes" id="UP000007110">
    <property type="component" value="Unassembled WGS sequence"/>
</dbReference>
<dbReference type="InParanoid" id="A0A7M7PDS4"/>
<evidence type="ECO:0000313" key="5">
    <source>
        <dbReference type="Proteomes" id="UP000007110"/>
    </source>
</evidence>
<dbReference type="KEGG" id="spu:115927711"/>
<sequence>MLSFPSDSLKSMFNLTFLSLDDNLITSVSKRNLAVFKDSPLIHLNLSNNFITYLAPRALTQLKQLKILELHRNSLSFIKPKMFDDMAYLLHIDLNNNQLASLGSNSFTNLPSLRTLRLHSQKSGFEMTTIAHDAFQGINGNLERLFISDNRLAHFPHAALSREVYESLLYL</sequence>
<dbReference type="InterPro" id="IPR003591">
    <property type="entry name" value="Leu-rich_rpt_typical-subtyp"/>
</dbReference>
<dbReference type="Pfam" id="PF13855">
    <property type="entry name" value="LRR_8"/>
    <property type="match status" value="1"/>
</dbReference>
<dbReference type="PANTHER" id="PTHR24373:SF370">
    <property type="entry name" value="FISH-LIPS, ISOFORM E"/>
    <property type="match status" value="1"/>
</dbReference>
<dbReference type="RefSeq" id="XP_030849755.1">
    <property type="nucleotide sequence ID" value="XM_030993895.1"/>
</dbReference>
<keyword evidence="5" id="KW-1185">Reference proteome</keyword>
<keyword evidence="1" id="KW-0433">Leucine-rich repeat</keyword>
<reference evidence="5" key="1">
    <citation type="submission" date="2015-02" db="EMBL/GenBank/DDBJ databases">
        <title>Genome sequencing for Strongylocentrotus purpuratus.</title>
        <authorList>
            <person name="Murali S."/>
            <person name="Liu Y."/>
            <person name="Vee V."/>
            <person name="English A."/>
            <person name="Wang M."/>
            <person name="Skinner E."/>
            <person name="Han Y."/>
            <person name="Muzny D.M."/>
            <person name="Worley K.C."/>
            <person name="Gibbs R.A."/>
        </authorList>
    </citation>
    <scope>NUCLEOTIDE SEQUENCE</scope>
</reference>
<proteinExistence type="predicted"/>
<dbReference type="InterPro" id="IPR050328">
    <property type="entry name" value="Dev_Immune_Receptor"/>
</dbReference>
<dbReference type="InterPro" id="IPR001611">
    <property type="entry name" value="Leu-rich_rpt"/>
</dbReference>
<keyword evidence="3" id="KW-0677">Repeat</keyword>
<dbReference type="SMART" id="SM00369">
    <property type="entry name" value="LRR_TYP"/>
    <property type="match status" value="6"/>
</dbReference>
<reference evidence="4" key="2">
    <citation type="submission" date="2021-01" db="UniProtKB">
        <authorList>
            <consortium name="EnsemblMetazoa"/>
        </authorList>
    </citation>
    <scope>IDENTIFICATION</scope>
</reference>
<dbReference type="EnsemblMetazoa" id="XM_030993895">
    <property type="protein sequence ID" value="XP_030849755"/>
    <property type="gene ID" value="LOC115927711"/>
</dbReference>